<gene>
    <name evidence="2" type="ORF">ACFOD7_03490</name>
</gene>
<accession>A0ABV7IG80</accession>
<keyword evidence="3" id="KW-1185">Reference proteome</keyword>
<evidence type="ECO:0000313" key="2">
    <source>
        <dbReference type="EMBL" id="MFC3167106.1"/>
    </source>
</evidence>
<dbReference type="Proteomes" id="UP001595557">
    <property type="component" value="Unassembled WGS sequence"/>
</dbReference>
<proteinExistence type="predicted"/>
<dbReference type="RefSeq" id="WP_207468772.1">
    <property type="nucleotide sequence ID" value="NZ_JAFNAW010000023.1"/>
</dbReference>
<sequence length="237" mass="25592">MSELLPKAGWSRETVAIGNAAVFPEEQAVWDDLSHGPFLTEAMASWRAFHQNDIETINVIPEHDSPTDVQQGLSCLWAVSGVAVSALISRESLAVEDQAVAGQDFGLGRTEDPREFPTTVPKLTTGGPADRREIRIRRGRQFCQAHRPCSARTNNARKSPAAPIRSRTGRHPIIALLAVSRVTEGTVSDHLGQDATGPSGLVRKPVQHGFAGSLTWLPSKHDNKSARVAVASCPARI</sequence>
<protein>
    <submittedName>
        <fullName evidence="2">Uncharacterized protein</fullName>
    </submittedName>
</protein>
<feature type="region of interest" description="Disordered" evidence="1">
    <location>
        <begin position="105"/>
        <end position="130"/>
    </location>
</feature>
<dbReference type="EMBL" id="JBHRTE010000014">
    <property type="protein sequence ID" value="MFC3167106.1"/>
    <property type="molecule type" value="Genomic_DNA"/>
</dbReference>
<comment type="caution">
    <text evidence="2">The sequence shown here is derived from an EMBL/GenBank/DDBJ whole genome shotgun (WGS) entry which is preliminary data.</text>
</comment>
<name>A0ABV7IG80_9RHOB</name>
<evidence type="ECO:0000256" key="1">
    <source>
        <dbReference type="SAM" id="MobiDB-lite"/>
    </source>
</evidence>
<organism evidence="2 3">
    <name type="scientific">Paracoccus fontiphilus</name>
    <dbReference type="NCBI Taxonomy" id="1815556"/>
    <lineage>
        <taxon>Bacteria</taxon>
        <taxon>Pseudomonadati</taxon>
        <taxon>Pseudomonadota</taxon>
        <taxon>Alphaproteobacteria</taxon>
        <taxon>Rhodobacterales</taxon>
        <taxon>Paracoccaceae</taxon>
        <taxon>Paracoccus</taxon>
    </lineage>
</organism>
<evidence type="ECO:0000313" key="3">
    <source>
        <dbReference type="Proteomes" id="UP001595557"/>
    </source>
</evidence>
<reference evidence="3" key="1">
    <citation type="journal article" date="2019" name="Int. J. Syst. Evol. Microbiol.">
        <title>The Global Catalogue of Microorganisms (GCM) 10K type strain sequencing project: providing services to taxonomists for standard genome sequencing and annotation.</title>
        <authorList>
            <consortium name="The Broad Institute Genomics Platform"/>
            <consortium name="The Broad Institute Genome Sequencing Center for Infectious Disease"/>
            <person name="Wu L."/>
            <person name="Ma J."/>
        </authorList>
    </citation>
    <scope>NUCLEOTIDE SEQUENCE [LARGE SCALE GENOMIC DNA]</scope>
    <source>
        <strain evidence="3">KCTC 52239</strain>
    </source>
</reference>